<evidence type="ECO:0000256" key="5">
    <source>
        <dbReference type="ARBA" id="ARBA00019746"/>
    </source>
</evidence>
<keyword evidence="10" id="KW-0010">Activator</keyword>
<keyword evidence="11" id="KW-0804">Transcription</keyword>
<feature type="region of interest" description="Disordered" evidence="14">
    <location>
        <begin position="119"/>
        <end position="160"/>
    </location>
</feature>
<evidence type="ECO:0000256" key="1">
    <source>
        <dbReference type="ARBA" id="ARBA00004123"/>
    </source>
</evidence>
<protein>
    <recommendedName>
        <fullName evidence="5">EKC/KEOPS complex subunit GON7</fullName>
    </recommendedName>
</protein>
<keyword evidence="7" id="KW-0819">tRNA processing</keyword>
<evidence type="ECO:0000313" key="16">
    <source>
        <dbReference type="Proteomes" id="UP000799437"/>
    </source>
</evidence>
<evidence type="ECO:0000256" key="7">
    <source>
        <dbReference type="ARBA" id="ARBA00022694"/>
    </source>
</evidence>
<sequence length="160" mass="18053">MPDLEAKYVHVAEASSSSSPKIFCRHLPQVSETSPTEERVAYLSALRSNTIKLQDEINTFLTNKMEHDKAVADGKGNIDDSKEEENYVQRRKEGRIDCKGGPVPAPWDITSTGRKAHKYWTRESTESPSSNHELSNAQSRRMSNFTLYEAAPHLSEETIE</sequence>
<comment type="similarity">
    <text evidence="3">Belongs to the GON7 family.</text>
</comment>
<gene>
    <name evidence="15" type="ORF">EJ05DRAFT_515313</name>
</gene>
<dbReference type="Pfam" id="PF08738">
    <property type="entry name" value="Gon7"/>
    <property type="match status" value="1"/>
</dbReference>
<feature type="compositionally biased region" description="Polar residues" evidence="14">
    <location>
        <begin position="126"/>
        <end position="146"/>
    </location>
</feature>
<evidence type="ECO:0000256" key="6">
    <source>
        <dbReference type="ARBA" id="ARBA00022454"/>
    </source>
</evidence>
<keyword evidence="8" id="KW-0779">Telomere</keyword>
<accession>A0A6A6VSK0</accession>
<evidence type="ECO:0000256" key="11">
    <source>
        <dbReference type="ARBA" id="ARBA00023163"/>
    </source>
</evidence>
<evidence type="ECO:0000256" key="12">
    <source>
        <dbReference type="ARBA" id="ARBA00023242"/>
    </source>
</evidence>
<dbReference type="GO" id="GO:0005634">
    <property type="term" value="C:nucleus"/>
    <property type="evidence" value="ECO:0007669"/>
    <property type="project" value="UniProtKB-SubCell"/>
</dbReference>
<evidence type="ECO:0000256" key="10">
    <source>
        <dbReference type="ARBA" id="ARBA00023159"/>
    </source>
</evidence>
<dbReference type="GeneID" id="54489646"/>
<proteinExistence type="inferred from homology"/>
<evidence type="ECO:0000256" key="2">
    <source>
        <dbReference type="ARBA" id="ARBA00004574"/>
    </source>
</evidence>
<comment type="function">
    <text evidence="13">Component of the EKC/KEOPS complex that is required for the formation of a threonylcarbamoyl group on adenosine at position 37 (t(6)A37) in tRNAs that read codons beginning with adenine. The complex is probably involved in the transfer of the threonylcarbamoyl moiety of threonylcarbamoyl-AMP (TC-AMP) to the N6 group of A37. GON7 likely plays a supporting role to the catalytic subunit KAE1 in the complex. The EKC/KEOPS complex also promotes both telomere uncapping and telomere elongation. The complex is required for efficient recruitment of transcriptional coactivators.</text>
</comment>
<dbReference type="AlphaFoldDB" id="A0A6A6VSK0"/>
<evidence type="ECO:0000256" key="3">
    <source>
        <dbReference type="ARBA" id="ARBA00008529"/>
    </source>
</evidence>
<organism evidence="15 16">
    <name type="scientific">Pseudovirgaria hyperparasitica</name>
    <dbReference type="NCBI Taxonomy" id="470096"/>
    <lineage>
        <taxon>Eukaryota</taxon>
        <taxon>Fungi</taxon>
        <taxon>Dikarya</taxon>
        <taxon>Ascomycota</taxon>
        <taxon>Pezizomycotina</taxon>
        <taxon>Dothideomycetes</taxon>
        <taxon>Dothideomycetes incertae sedis</taxon>
        <taxon>Acrospermales</taxon>
        <taxon>Acrospermaceae</taxon>
        <taxon>Pseudovirgaria</taxon>
    </lineage>
</organism>
<dbReference type="OrthoDB" id="2288868at2759"/>
<evidence type="ECO:0000256" key="14">
    <source>
        <dbReference type="SAM" id="MobiDB-lite"/>
    </source>
</evidence>
<dbReference type="GO" id="GO:0000781">
    <property type="term" value="C:chromosome, telomeric region"/>
    <property type="evidence" value="ECO:0007669"/>
    <property type="project" value="UniProtKB-SubCell"/>
</dbReference>
<evidence type="ECO:0000313" key="15">
    <source>
        <dbReference type="EMBL" id="KAF2752849.1"/>
    </source>
</evidence>
<dbReference type="GO" id="GO:0008033">
    <property type="term" value="P:tRNA processing"/>
    <property type="evidence" value="ECO:0007669"/>
    <property type="project" value="UniProtKB-KW"/>
</dbReference>
<keyword evidence="16" id="KW-1185">Reference proteome</keyword>
<evidence type="ECO:0000256" key="13">
    <source>
        <dbReference type="ARBA" id="ARBA00025393"/>
    </source>
</evidence>
<dbReference type="RefSeq" id="XP_033595300.1">
    <property type="nucleotide sequence ID" value="XM_033748592.1"/>
</dbReference>
<evidence type="ECO:0000256" key="4">
    <source>
        <dbReference type="ARBA" id="ARBA00011534"/>
    </source>
</evidence>
<keyword evidence="12" id="KW-0539">Nucleus</keyword>
<evidence type="ECO:0000256" key="9">
    <source>
        <dbReference type="ARBA" id="ARBA00023015"/>
    </source>
</evidence>
<keyword evidence="9" id="KW-0805">Transcription regulation</keyword>
<comment type="subunit">
    <text evidence="4">Component of the EKC/KEOPS complex composed of at least BUD32, CGI121, GON7, KAE1 and PCC1; the whole complex dimerizes.</text>
</comment>
<reference evidence="15" key="1">
    <citation type="journal article" date="2020" name="Stud. Mycol.">
        <title>101 Dothideomycetes genomes: a test case for predicting lifestyles and emergence of pathogens.</title>
        <authorList>
            <person name="Haridas S."/>
            <person name="Albert R."/>
            <person name="Binder M."/>
            <person name="Bloem J."/>
            <person name="Labutti K."/>
            <person name="Salamov A."/>
            <person name="Andreopoulos B."/>
            <person name="Baker S."/>
            <person name="Barry K."/>
            <person name="Bills G."/>
            <person name="Bluhm B."/>
            <person name="Cannon C."/>
            <person name="Castanera R."/>
            <person name="Culley D."/>
            <person name="Daum C."/>
            <person name="Ezra D."/>
            <person name="Gonzalez J."/>
            <person name="Henrissat B."/>
            <person name="Kuo A."/>
            <person name="Liang C."/>
            <person name="Lipzen A."/>
            <person name="Lutzoni F."/>
            <person name="Magnuson J."/>
            <person name="Mondo S."/>
            <person name="Nolan M."/>
            <person name="Ohm R."/>
            <person name="Pangilinan J."/>
            <person name="Park H.-J."/>
            <person name="Ramirez L."/>
            <person name="Alfaro M."/>
            <person name="Sun H."/>
            <person name="Tritt A."/>
            <person name="Yoshinaga Y."/>
            <person name="Zwiers L.-H."/>
            <person name="Turgeon B."/>
            <person name="Goodwin S."/>
            <person name="Spatafora J."/>
            <person name="Crous P."/>
            <person name="Grigoriev I."/>
        </authorList>
    </citation>
    <scope>NUCLEOTIDE SEQUENCE</scope>
    <source>
        <strain evidence="15">CBS 121739</strain>
    </source>
</reference>
<keyword evidence="6" id="KW-0158">Chromosome</keyword>
<dbReference type="Proteomes" id="UP000799437">
    <property type="component" value="Unassembled WGS sequence"/>
</dbReference>
<evidence type="ECO:0000256" key="8">
    <source>
        <dbReference type="ARBA" id="ARBA00022895"/>
    </source>
</evidence>
<comment type="subcellular location">
    <subcellularLocation>
        <location evidence="2">Chromosome</location>
        <location evidence="2">Telomere</location>
    </subcellularLocation>
    <subcellularLocation>
        <location evidence="1">Nucleus</location>
    </subcellularLocation>
</comment>
<name>A0A6A6VSK0_9PEZI</name>
<dbReference type="InterPro" id="IPR014849">
    <property type="entry name" value="EKC/KEOPS_Gon7"/>
</dbReference>
<dbReference type="EMBL" id="ML996591">
    <property type="protein sequence ID" value="KAF2752849.1"/>
    <property type="molecule type" value="Genomic_DNA"/>
</dbReference>